<keyword evidence="15" id="KW-0460">Magnesium</keyword>
<reference evidence="25" key="3">
    <citation type="submission" date="2025-09" db="UniProtKB">
        <authorList>
            <consortium name="Ensembl"/>
        </authorList>
    </citation>
    <scope>IDENTIFICATION</scope>
</reference>
<evidence type="ECO:0000256" key="8">
    <source>
        <dbReference type="ARBA" id="ARBA00022679"/>
    </source>
</evidence>
<evidence type="ECO:0000259" key="24">
    <source>
        <dbReference type="PROSITE" id="PS51860"/>
    </source>
</evidence>
<dbReference type="GO" id="GO:0031032">
    <property type="term" value="P:actomyosin structure organization"/>
    <property type="evidence" value="ECO:0007669"/>
    <property type="project" value="TreeGrafter"/>
</dbReference>
<dbReference type="FunFam" id="3.30.200.20:FF:000072">
    <property type="entry name" value="Rho-associated protein kinase 2"/>
    <property type="match status" value="1"/>
</dbReference>
<dbReference type="GO" id="GO:1901888">
    <property type="term" value="P:regulation of cell junction assembly"/>
    <property type="evidence" value="ECO:0007669"/>
    <property type="project" value="TreeGrafter"/>
</dbReference>
<evidence type="ECO:0000313" key="25">
    <source>
        <dbReference type="Ensembl" id="ENSLCAP00010021560.1"/>
    </source>
</evidence>
<evidence type="ECO:0000256" key="9">
    <source>
        <dbReference type="ARBA" id="ARBA00022723"/>
    </source>
</evidence>
<dbReference type="PROSITE" id="PS00108">
    <property type="entry name" value="PROTEIN_KINASE_ST"/>
    <property type="match status" value="1"/>
</dbReference>
<dbReference type="InterPro" id="IPR008271">
    <property type="entry name" value="Ser/Thr_kinase_AS"/>
</dbReference>
<feature type="domain" description="REM-1" evidence="24">
    <location>
        <begin position="424"/>
        <end position="500"/>
    </location>
</feature>
<dbReference type="GO" id="GO:0005737">
    <property type="term" value="C:cytoplasm"/>
    <property type="evidence" value="ECO:0007669"/>
    <property type="project" value="TreeGrafter"/>
</dbReference>
<dbReference type="CDD" id="cd11638">
    <property type="entry name" value="HR1_ROCK2"/>
    <property type="match status" value="1"/>
</dbReference>
<keyword evidence="16 18" id="KW-0175">Coiled coil</keyword>
<dbReference type="GeneTree" id="ENSGT01030000234517"/>
<dbReference type="GO" id="GO:0005524">
    <property type="term" value="F:ATP binding"/>
    <property type="evidence" value="ECO:0007669"/>
    <property type="project" value="UniProtKB-UniRule"/>
</dbReference>
<dbReference type="SUPFAM" id="SSF56112">
    <property type="entry name" value="Protein kinase-like (PK-like)"/>
    <property type="match status" value="1"/>
</dbReference>
<name>A0A4W6D9W2_LATCA</name>
<keyword evidence="12" id="KW-0418">Kinase</keyword>
<comment type="subcellular location">
    <subcellularLocation>
        <location evidence="2">Cytoplasm</location>
        <location evidence="2">Cytoskeleton</location>
    </subcellularLocation>
</comment>
<dbReference type="PANTHER" id="PTHR22988">
    <property type="entry name" value="MYOTONIC DYSTROPHY S/T KINASE-RELATED"/>
    <property type="match status" value="1"/>
</dbReference>
<accession>A0A4W6D9W2</accession>
<dbReference type="GO" id="GO:0030866">
    <property type="term" value="P:cortical actin cytoskeleton organization"/>
    <property type="evidence" value="ECO:0007669"/>
    <property type="project" value="TreeGrafter"/>
</dbReference>
<dbReference type="Pfam" id="PF00069">
    <property type="entry name" value="Pkinase"/>
    <property type="match status" value="1"/>
</dbReference>
<sequence>MNALANDLNYPALRKNKNIEAFLNRYEKAVSQLRELQVKLEDFEKVKLIGRGAYGEVQLVRHKASKKVYAMKQLNKFEMIKRSDSAFFWEERHIMAFSNSPWIVQLCCAFQDDRHLYMVMEFMPGGDLVTLTMNYDIPEKWARFYTAEVVLALDAIHSMGFIHRDIKPDNMLLDQHGHLKLADFGTCMKMDSTGMVHCDTAVGTPDYISPEVLQSQGGDGNYGRECDWWSVGVFIYELLVGETPFYAESLVGTYGKIMNHKNSLVFPDDIEMSQDAKDLICAFLTDRTVRLGRTSVDEIKCHPFFKNDQWTFDNIRETVAPVVPELSSDIDTANFDDIEDDKRDAETFPPPKAFVGNQLPFIEFFFSVNMLEQLQKKLHQLEEKLDHEMQAKDELENKNATNRLDKLVKELDKEMNSRQRVEASLRQLERERALLQHQSTETLRKVEIEADRKRSLENELNNLRDQLEDLRKRNQNSQISNEKNIQLQKQLEEANVVLQAEQEAAAKLKKSQGEVQKQVQSLEVSLREMQEKCSQLEKSKMELEKQLMGLQLLKKIDLTFKLKSLQQSLEQEEAEHKATKAKLADKNHIYQSIEEAKSEALKEMESTLQEERSLKLQVEGKMLQLEKDHSMLDCDYKQVQQRLDELQAQKEKLSEEVRNLNSRLEQEIHKRSLSQSELKMQNQQVSVLRSSEKQLKQELNHLLEVKQLLEKQNQELRREKQEADGQLKELKDQLEAEQYFTTLYKTQIRELKDECEERNKLYKEAQQRLAEYEEERDSLTSQLEASLTKADSEQLARSIAEEQYS</sequence>
<dbReference type="Ensembl" id="ENSLCAT00010022029.1">
    <property type="protein sequence ID" value="ENSLCAP00010021560.1"/>
    <property type="gene ID" value="ENSLCAG00010010134.1"/>
</dbReference>
<evidence type="ECO:0000256" key="21">
    <source>
        <dbReference type="SAM" id="MobiDB-lite"/>
    </source>
</evidence>
<dbReference type="GO" id="GO:0072518">
    <property type="term" value="F:Rho-dependent protein serine/threonine kinase activity"/>
    <property type="evidence" value="ECO:0007669"/>
    <property type="project" value="TreeGrafter"/>
</dbReference>
<evidence type="ECO:0000256" key="7">
    <source>
        <dbReference type="ARBA" id="ARBA00022553"/>
    </source>
</evidence>
<dbReference type="InterPro" id="IPR011009">
    <property type="entry name" value="Kinase-like_dom_sf"/>
</dbReference>
<evidence type="ECO:0000256" key="3">
    <source>
        <dbReference type="ARBA" id="ARBA00009903"/>
    </source>
</evidence>
<dbReference type="InterPro" id="IPR011072">
    <property type="entry name" value="HR1_rho-bd"/>
</dbReference>
<dbReference type="GO" id="GO:0008270">
    <property type="term" value="F:zinc ion binding"/>
    <property type="evidence" value="ECO:0007669"/>
    <property type="project" value="UniProtKB-KW"/>
</dbReference>
<keyword evidence="6" id="KW-0723">Serine/threonine-protein kinase</keyword>
<evidence type="ECO:0000256" key="2">
    <source>
        <dbReference type="ARBA" id="ARBA00004245"/>
    </source>
</evidence>
<dbReference type="InterPro" id="IPR037311">
    <property type="entry name" value="ROCK2_HR1"/>
</dbReference>
<keyword evidence="10 19" id="KW-0547">Nucleotide-binding</keyword>
<reference evidence="25" key="2">
    <citation type="submission" date="2025-08" db="UniProtKB">
        <authorList>
            <consortium name="Ensembl"/>
        </authorList>
    </citation>
    <scope>IDENTIFICATION</scope>
</reference>
<dbReference type="PROSITE" id="PS51860">
    <property type="entry name" value="REM_1"/>
    <property type="match status" value="1"/>
</dbReference>
<feature type="coiled-coil region" evidence="20">
    <location>
        <begin position="16"/>
        <end position="46"/>
    </location>
</feature>
<keyword evidence="14 19" id="KW-0067">ATP-binding</keyword>
<dbReference type="GO" id="GO:0000281">
    <property type="term" value="P:mitotic cytokinesis"/>
    <property type="evidence" value="ECO:0007669"/>
    <property type="project" value="TreeGrafter"/>
</dbReference>
<evidence type="ECO:0000259" key="22">
    <source>
        <dbReference type="PROSITE" id="PS50011"/>
    </source>
</evidence>
<evidence type="ECO:0000256" key="16">
    <source>
        <dbReference type="ARBA" id="ARBA00023054"/>
    </source>
</evidence>
<dbReference type="PANTHER" id="PTHR22988:SF28">
    <property type="entry name" value="RHO-ASSOCIATED PROTEIN KINASE 2"/>
    <property type="match status" value="1"/>
</dbReference>
<dbReference type="SMART" id="SM00220">
    <property type="entry name" value="S_TKc"/>
    <property type="match status" value="1"/>
</dbReference>
<dbReference type="Gene3D" id="1.20.5.340">
    <property type="match status" value="2"/>
</dbReference>
<organism evidence="25 26">
    <name type="scientific">Lates calcarifer</name>
    <name type="common">Barramundi</name>
    <name type="synonym">Holocentrus calcarifer</name>
    <dbReference type="NCBI Taxonomy" id="8187"/>
    <lineage>
        <taxon>Eukaryota</taxon>
        <taxon>Metazoa</taxon>
        <taxon>Chordata</taxon>
        <taxon>Craniata</taxon>
        <taxon>Vertebrata</taxon>
        <taxon>Euteleostomi</taxon>
        <taxon>Actinopterygii</taxon>
        <taxon>Neopterygii</taxon>
        <taxon>Teleostei</taxon>
        <taxon>Neoteleostei</taxon>
        <taxon>Acanthomorphata</taxon>
        <taxon>Carangaria</taxon>
        <taxon>Carangaria incertae sedis</taxon>
        <taxon>Centropomidae</taxon>
        <taxon>Lates</taxon>
    </lineage>
</organism>
<keyword evidence="9" id="KW-0479">Metal-binding</keyword>
<evidence type="ECO:0000256" key="4">
    <source>
        <dbReference type="ARBA" id="ARBA00012513"/>
    </source>
</evidence>
<dbReference type="GO" id="GO:0006939">
    <property type="term" value="P:smooth muscle contraction"/>
    <property type="evidence" value="ECO:0007669"/>
    <property type="project" value="InterPro"/>
</dbReference>
<evidence type="ECO:0000256" key="12">
    <source>
        <dbReference type="ARBA" id="ARBA00022777"/>
    </source>
</evidence>
<dbReference type="Gene3D" id="3.30.200.20">
    <property type="entry name" value="Phosphorylase Kinase, domain 1"/>
    <property type="match status" value="1"/>
</dbReference>
<evidence type="ECO:0000313" key="26">
    <source>
        <dbReference type="Proteomes" id="UP000314980"/>
    </source>
</evidence>
<dbReference type="GO" id="GO:0032956">
    <property type="term" value="P:regulation of actin cytoskeleton organization"/>
    <property type="evidence" value="ECO:0007669"/>
    <property type="project" value="InterPro"/>
</dbReference>
<dbReference type="GO" id="GO:0048598">
    <property type="term" value="P:embryonic morphogenesis"/>
    <property type="evidence" value="ECO:0007669"/>
    <property type="project" value="TreeGrafter"/>
</dbReference>
<dbReference type="Gene3D" id="1.10.510.10">
    <property type="entry name" value="Transferase(Phosphotransferase) domain 1"/>
    <property type="match status" value="1"/>
</dbReference>
<dbReference type="AlphaFoldDB" id="A0A4W6D9W2"/>
<evidence type="ECO:0000256" key="20">
    <source>
        <dbReference type="SAM" id="Coils"/>
    </source>
</evidence>
<evidence type="ECO:0000259" key="23">
    <source>
        <dbReference type="PROSITE" id="PS51285"/>
    </source>
</evidence>
<comment type="similarity">
    <text evidence="3">Belongs to the protein kinase superfamily. AGC Ser/Thr protein kinase family.</text>
</comment>
<dbReference type="PROSITE" id="PS51285">
    <property type="entry name" value="AGC_KINASE_CTER"/>
    <property type="match status" value="1"/>
</dbReference>
<dbReference type="InterPro" id="IPR050839">
    <property type="entry name" value="Rho-assoc_Ser/Thr_Kinase"/>
</dbReference>
<evidence type="ECO:0000256" key="5">
    <source>
        <dbReference type="ARBA" id="ARBA00022490"/>
    </source>
</evidence>
<feature type="binding site" evidence="19">
    <location>
        <position position="72"/>
    </location>
    <ligand>
        <name>ATP</name>
        <dbReference type="ChEBI" id="CHEBI:30616"/>
    </ligand>
</feature>
<proteinExistence type="inferred from homology"/>
<reference evidence="26" key="1">
    <citation type="submission" date="2015-09" db="EMBL/GenBank/DDBJ databases">
        <authorList>
            <person name="Sai Rama Sridatta P."/>
        </authorList>
    </citation>
    <scope>NUCLEOTIDE SEQUENCE [LARGE SCALE GENOMIC DNA]</scope>
</reference>
<evidence type="ECO:0000256" key="13">
    <source>
        <dbReference type="ARBA" id="ARBA00022833"/>
    </source>
</evidence>
<evidence type="ECO:0000256" key="18">
    <source>
        <dbReference type="PROSITE-ProRule" id="PRU01207"/>
    </source>
</evidence>
<protein>
    <recommendedName>
        <fullName evidence="4">non-specific serine/threonine protein kinase</fullName>
        <ecNumber evidence="4">2.7.11.1</ecNumber>
    </recommendedName>
</protein>
<evidence type="ECO:0000256" key="10">
    <source>
        <dbReference type="ARBA" id="ARBA00022741"/>
    </source>
</evidence>
<keyword evidence="8" id="KW-0808">Transferase</keyword>
<dbReference type="PROSITE" id="PS50011">
    <property type="entry name" value="PROTEIN_KINASE_DOM"/>
    <property type="match status" value="1"/>
</dbReference>
<dbReference type="EC" id="2.7.11.1" evidence="4"/>
<evidence type="ECO:0000256" key="17">
    <source>
        <dbReference type="ARBA" id="ARBA00023212"/>
    </source>
</evidence>
<keyword evidence="13" id="KW-0862">Zinc</keyword>
<dbReference type="SMART" id="SM00133">
    <property type="entry name" value="S_TK_X"/>
    <property type="match status" value="1"/>
</dbReference>
<feature type="domain" description="AGC-kinase C-terminal" evidence="23">
    <location>
        <begin position="306"/>
        <end position="376"/>
    </location>
</feature>
<comment type="cofactor">
    <cofactor evidence="1">
        <name>Mg(2+)</name>
        <dbReference type="ChEBI" id="CHEBI:18420"/>
    </cofactor>
</comment>
<dbReference type="GO" id="GO:0007266">
    <property type="term" value="P:Rho protein signal transduction"/>
    <property type="evidence" value="ECO:0007669"/>
    <property type="project" value="InterPro"/>
</dbReference>
<keyword evidence="5" id="KW-0963">Cytoplasm</keyword>
<keyword evidence="26" id="KW-1185">Reference proteome</keyword>
<dbReference type="CDD" id="cd05596">
    <property type="entry name" value="STKc_ROCK"/>
    <property type="match status" value="1"/>
</dbReference>
<dbReference type="InterPro" id="IPR000961">
    <property type="entry name" value="AGC-kinase_C"/>
</dbReference>
<evidence type="ECO:0000256" key="19">
    <source>
        <dbReference type="PROSITE-ProRule" id="PRU10141"/>
    </source>
</evidence>
<dbReference type="GO" id="GO:0010825">
    <property type="term" value="P:positive regulation of centrosome duplication"/>
    <property type="evidence" value="ECO:0007669"/>
    <property type="project" value="InterPro"/>
</dbReference>
<dbReference type="Proteomes" id="UP000314980">
    <property type="component" value="Unassembled WGS sequence"/>
</dbReference>
<dbReference type="PROSITE" id="PS00107">
    <property type="entry name" value="PROTEIN_KINASE_ATP"/>
    <property type="match status" value="1"/>
</dbReference>
<dbReference type="CDD" id="cd22250">
    <property type="entry name" value="ROCK_SBD"/>
    <property type="match status" value="1"/>
</dbReference>
<evidence type="ECO:0000256" key="1">
    <source>
        <dbReference type="ARBA" id="ARBA00001946"/>
    </source>
</evidence>
<evidence type="ECO:0000256" key="14">
    <source>
        <dbReference type="ARBA" id="ARBA00022840"/>
    </source>
</evidence>
<dbReference type="GO" id="GO:0005813">
    <property type="term" value="C:centrosome"/>
    <property type="evidence" value="ECO:0007669"/>
    <property type="project" value="TreeGrafter"/>
</dbReference>
<evidence type="ECO:0000256" key="15">
    <source>
        <dbReference type="ARBA" id="ARBA00022842"/>
    </source>
</evidence>
<keyword evidence="17" id="KW-0206">Cytoskeleton</keyword>
<dbReference type="InterPro" id="IPR017441">
    <property type="entry name" value="Protein_kinase_ATP_BS"/>
</dbReference>
<evidence type="ECO:0000256" key="6">
    <source>
        <dbReference type="ARBA" id="ARBA00022527"/>
    </source>
</evidence>
<dbReference type="FunFam" id="1.10.510.10:FF:000047">
    <property type="entry name" value="Rho-associated protein kinase 1"/>
    <property type="match status" value="1"/>
</dbReference>
<feature type="region of interest" description="Disordered" evidence="21">
    <location>
        <begin position="783"/>
        <end position="805"/>
    </location>
</feature>
<keyword evidence="11" id="KW-0863">Zinc-finger</keyword>
<dbReference type="InterPro" id="IPR000719">
    <property type="entry name" value="Prot_kinase_dom"/>
</dbReference>
<evidence type="ECO:0000256" key="11">
    <source>
        <dbReference type="ARBA" id="ARBA00022771"/>
    </source>
</evidence>
<feature type="domain" description="Protein kinase" evidence="22">
    <location>
        <begin position="43"/>
        <end position="305"/>
    </location>
</feature>
<keyword evidence="7" id="KW-0597">Phosphoprotein</keyword>